<keyword evidence="2" id="KW-0732">Signal</keyword>
<keyword evidence="4" id="KW-1185">Reference proteome</keyword>
<evidence type="ECO:0000256" key="1">
    <source>
        <dbReference type="SAM" id="MobiDB-lite"/>
    </source>
</evidence>
<feature type="chain" id="PRO_5047480906" description="Bifunctional inhibitor/plant lipid transfer protein/seed storage helical domain-containing protein" evidence="2">
    <location>
        <begin position="20"/>
        <end position="172"/>
    </location>
</feature>
<dbReference type="Proteomes" id="UP000827721">
    <property type="component" value="Unassembled WGS sequence"/>
</dbReference>
<proteinExistence type="predicted"/>
<protein>
    <recommendedName>
        <fullName evidence="5">Bifunctional inhibitor/plant lipid transfer protein/seed storage helical domain-containing protein</fullName>
    </recommendedName>
</protein>
<evidence type="ECO:0000313" key="4">
    <source>
        <dbReference type="Proteomes" id="UP000827721"/>
    </source>
</evidence>
<name>A0ABQ8IDL8_9ROSI</name>
<dbReference type="PANTHER" id="PTHR34377">
    <property type="entry name" value="TETRATRICOPEPTIDE REPEAT (TPR)-LIKE SUPERFAMILY PROTEIN"/>
    <property type="match status" value="1"/>
</dbReference>
<evidence type="ECO:0000256" key="2">
    <source>
        <dbReference type="SAM" id="SignalP"/>
    </source>
</evidence>
<reference evidence="3 4" key="1">
    <citation type="submission" date="2021-02" db="EMBL/GenBank/DDBJ databases">
        <title>Plant Genome Project.</title>
        <authorList>
            <person name="Zhang R.-G."/>
        </authorList>
    </citation>
    <scope>NUCLEOTIDE SEQUENCE [LARGE SCALE GENOMIC DNA]</scope>
    <source>
        <tissue evidence="3">Leaves</tissue>
    </source>
</reference>
<comment type="caution">
    <text evidence="3">The sequence shown here is derived from an EMBL/GenBank/DDBJ whole genome shotgun (WGS) entry which is preliminary data.</text>
</comment>
<feature type="region of interest" description="Disordered" evidence="1">
    <location>
        <begin position="57"/>
        <end position="96"/>
    </location>
</feature>
<accession>A0ABQ8IDL8</accession>
<organism evidence="3 4">
    <name type="scientific">Xanthoceras sorbifolium</name>
    <dbReference type="NCBI Taxonomy" id="99658"/>
    <lineage>
        <taxon>Eukaryota</taxon>
        <taxon>Viridiplantae</taxon>
        <taxon>Streptophyta</taxon>
        <taxon>Embryophyta</taxon>
        <taxon>Tracheophyta</taxon>
        <taxon>Spermatophyta</taxon>
        <taxon>Magnoliopsida</taxon>
        <taxon>eudicotyledons</taxon>
        <taxon>Gunneridae</taxon>
        <taxon>Pentapetalae</taxon>
        <taxon>rosids</taxon>
        <taxon>malvids</taxon>
        <taxon>Sapindales</taxon>
        <taxon>Sapindaceae</taxon>
        <taxon>Xanthoceroideae</taxon>
        <taxon>Xanthoceras</taxon>
    </lineage>
</organism>
<evidence type="ECO:0000313" key="3">
    <source>
        <dbReference type="EMBL" id="KAH7574743.1"/>
    </source>
</evidence>
<feature type="compositionally biased region" description="Pro residues" evidence="1">
    <location>
        <begin position="57"/>
        <end position="66"/>
    </location>
</feature>
<feature type="compositionally biased region" description="Basic residues" evidence="1">
    <location>
        <begin position="76"/>
        <end position="88"/>
    </location>
</feature>
<evidence type="ECO:0008006" key="5">
    <source>
        <dbReference type="Google" id="ProtNLM"/>
    </source>
</evidence>
<feature type="signal peptide" evidence="2">
    <location>
        <begin position="1"/>
        <end position="19"/>
    </location>
</feature>
<sequence>MDRIKILITILAFLPETESQRPRPLPIPVIPQVPSRPLCASQFSLVNYACSLLPQASPMPPSLPSPPDDDYDSSHRHGHGHGHRHHRDGRQPTPEEDNCCRWLKEVDNECVCELLVRLPVFLSKPIDSRLLKAVAVPDAAATVVLTEILPFWSQPPVTSASLPQDQSPISVR</sequence>
<dbReference type="EMBL" id="JAFEMO010000003">
    <property type="protein sequence ID" value="KAH7574743.1"/>
    <property type="molecule type" value="Genomic_DNA"/>
</dbReference>
<dbReference type="PANTHER" id="PTHR34377:SF3">
    <property type="entry name" value="TETRATRICOPEPTIDE REPEAT (TPR)-LIKE SUPERFAMILY PROTEIN"/>
    <property type="match status" value="1"/>
</dbReference>
<gene>
    <name evidence="3" type="ORF">JRO89_XS03G0338300</name>
</gene>